<dbReference type="Proteomes" id="UP000054279">
    <property type="component" value="Unassembled WGS sequence"/>
</dbReference>
<name>A0A0C9TI17_SPHS4</name>
<protein>
    <submittedName>
        <fullName evidence="2">Uncharacterized protein</fullName>
    </submittedName>
</protein>
<evidence type="ECO:0000313" key="3">
    <source>
        <dbReference type="Proteomes" id="UP000054279"/>
    </source>
</evidence>
<keyword evidence="3" id="KW-1185">Reference proteome</keyword>
<feature type="compositionally biased region" description="Low complexity" evidence="1">
    <location>
        <begin position="109"/>
        <end position="124"/>
    </location>
</feature>
<organism evidence="2 3">
    <name type="scientific">Sphaerobolus stellatus (strain SS14)</name>
    <dbReference type="NCBI Taxonomy" id="990650"/>
    <lineage>
        <taxon>Eukaryota</taxon>
        <taxon>Fungi</taxon>
        <taxon>Dikarya</taxon>
        <taxon>Basidiomycota</taxon>
        <taxon>Agaricomycotina</taxon>
        <taxon>Agaricomycetes</taxon>
        <taxon>Phallomycetidae</taxon>
        <taxon>Geastrales</taxon>
        <taxon>Sphaerobolaceae</taxon>
        <taxon>Sphaerobolus</taxon>
    </lineage>
</organism>
<evidence type="ECO:0000256" key="1">
    <source>
        <dbReference type="SAM" id="MobiDB-lite"/>
    </source>
</evidence>
<dbReference type="HOGENOM" id="CLU_2039539_0_0_1"/>
<reference evidence="2 3" key="1">
    <citation type="submission" date="2014-06" db="EMBL/GenBank/DDBJ databases">
        <title>Evolutionary Origins and Diversification of the Mycorrhizal Mutualists.</title>
        <authorList>
            <consortium name="DOE Joint Genome Institute"/>
            <consortium name="Mycorrhizal Genomics Consortium"/>
            <person name="Kohler A."/>
            <person name="Kuo A."/>
            <person name="Nagy L.G."/>
            <person name="Floudas D."/>
            <person name="Copeland A."/>
            <person name="Barry K.W."/>
            <person name="Cichocki N."/>
            <person name="Veneault-Fourrey C."/>
            <person name="LaButti K."/>
            <person name="Lindquist E.A."/>
            <person name="Lipzen A."/>
            <person name="Lundell T."/>
            <person name="Morin E."/>
            <person name="Murat C."/>
            <person name="Riley R."/>
            <person name="Ohm R."/>
            <person name="Sun H."/>
            <person name="Tunlid A."/>
            <person name="Henrissat B."/>
            <person name="Grigoriev I.V."/>
            <person name="Hibbett D.S."/>
            <person name="Martin F."/>
        </authorList>
    </citation>
    <scope>NUCLEOTIDE SEQUENCE [LARGE SCALE GENOMIC DNA]</scope>
    <source>
        <strain evidence="2 3">SS14</strain>
    </source>
</reference>
<proteinExistence type="predicted"/>
<sequence>MFTRSKQNKEKSRCRDSPLLVLLSLSSYPYLVFCCTIGQRLIVTVKSMTQLSDAPFSASQLIDKDPLTLADRKETQDPWIPGTALIHDVRDRSTSTVNGKQDNIGGTPNNGDEANNNKLNNNNE</sequence>
<evidence type="ECO:0000313" key="2">
    <source>
        <dbReference type="EMBL" id="KIJ29158.1"/>
    </source>
</evidence>
<dbReference type="EMBL" id="KN837289">
    <property type="protein sequence ID" value="KIJ29158.1"/>
    <property type="molecule type" value="Genomic_DNA"/>
</dbReference>
<feature type="compositionally biased region" description="Polar residues" evidence="1">
    <location>
        <begin position="94"/>
        <end position="107"/>
    </location>
</feature>
<gene>
    <name evidence="2" type="ORF">M422DRAFT_269501</name>
</gene>
<feature type="region of interest" description="Disordered" evidence="1">
    <location>
        <begin position="90"/>
        <end position="124"/>
    </location>
</feature>
<dbReference type="AlphaFoldDB" id="A0A0C9TI17"/>
<accession>A0A0C9TI17</accession>